<evidence type="ECO:0000259" key="6">
    <source>
        <dbReference type="Pfam" id="PF00891"/>
    </source>
</evidence>
<dbReference type="PhylomeDB" id="A0A0A2L8Z7"/>
<dbReference type="PANTHER" id="PTHR43712:SF11">
    <property type="entry name" value="O-METHYLTRANSFERASE (AFU_ORTHOLOGUE AFUA_2G17820)-RELATED"/>
    <property type="match status" value="1"/>
</dbReference>
<keyword evidence="5" id="KW-0472">Membrane</keyword>
<feature type="transmembrane region" description="Helical" evidence="5">
    <location>
        <begin position="378"/>
        <end position="400"/>
    </location>
</feature>
<sequence length="602" mass="67644">MALKEASDPSPQAHFELLRMIDQLRSAVETPTETVLRLIYQPPQNAALRVVIDLGIFAMLVEKRHRGTGLSAAQLADYTGAEKDLIVRLMRVMASLGLCITPTPEVYVANEKTVALTQPIGRDGIPCIYDLTFPTLSKLPEYLRSHGYANPQDYTQSPMQWAVGQSQFEWLSSHAEQQELFNSYMASRREGRPMWYDIYPVERLFGHAVPYKETVFMVDIGGNQGHDLGKFRREYGHLPGRMVLQDLPNVIAGVDGQSAGVEAMAYNFMDAQPVKGARVYYFRSIFHDWDDEISRRILRNTVEAMAPDYSRILIVDFVLPDTDTPLMQASLDIQMMSIGAGVERSERQWRDLLHSAGLEITGIWNQSPAMESFPRKFGAFWIIFNLGGGVGSLVSFGLSLKSKIGTVSDETYIALPTIMAFGWAPGVFICPPLYVRVNQMEVASEREKNFRHIIRHSLQTMQNWRVLRMLPLFFSANVFYYYQQNAFNVGPTFLYILYGAYDAFRQSFCYWLVGALCNSPAAAAVLVEAYKTFQSTSGAMAWRINAMGKPAMPQFAKSCGLCMGLLVIAIPTVLSITSTSDKETPAMEEKDFPGTEESRKVI</sequence>
<dbReference type="Pfam" id="PF00891">
    <property type="entry name" value="Methyltransf_2"/>
    <property type="match status" value="1"/>
</dbReference>
<dbReference type="Gene3D" id="1.10.10.10">
    <property type="entry name" value="Winged helix-like DNA-binding domain superfamily/Winged helix DNA-binding domain"/>
    <property type="match status" value="1"/>
</dbReference>
<dbReference type="InterPro" id="IPR036390">
    <property type="entry name" value="WH_DNA-bd_sf"/>
</dbReference>
<dbReference type="GO" id="GO:0046983">
    <property type="term" value="F:protein dimerization activity"/>
    <property type="evidence" value="ECO:0007669"/>
    <property type="project" value="InterPro"/>
</dbReference>
<feature type="region of interest" description="Disordered" evidence="4">
    <location>
        <begin position="581"/>
        <end position="602"/>
    </location>
</feature>
<gene>
    <name evidence="8" type="ORF">PITC_098210</name>
</gene>
<dbReference type="AlphaFoldDB" id="A0A0A2L8Z7"/>
<dbReference type="InterPro" id="IPR012967">
    <property type="entry name" value="COMT_dimerisation"/>
</dbReference>
<dbReference type="SUPFAM" id="SSF53335">
    <property type="entry name" value="S-adenosyl-L-methionine-dependent methyltransferases"/>
    <property type="match status" value="1"/>
</dbReference>
<dbReference type="PANTHER" id="PTHR43712">
    <property type="entry name" value="PUTATIVE (AFU_ORTHOLOGUE AFUA_4G14580)-RELATED"/>
    <property type="match status" value="1"/>
</dbReference>
<evidence type="ECO:0000313" key="8">
    <source>
        <dbReference type="EMBL" id="KGO73090.1"/>
    </source>
</evidence>
<dbReference type="GO" id="GO:0044550">
    <property type="term" value="P:secondary metabolite biosynthetic process"/>
    <property type="evidence" value="ECO:0007669"/>
    <property type="project" value="UniProtKB-ARBA"/>
</dbReference>
<feature type="transmembrane region" description="Helical" evidence="5">
    <location>
        <begin position="555"/>
        <end position="577"/>
    </location>
</feature>
<name>A0A0A2L8Z7_PENIT</name>
<feature type="domain" description="O-methyltransferase dimerisation" evidence="7">
    <location>
        <begin position="46"/>
        <end position="109"/>
    </location>
</feature>
<feature type="transmembrane region" description="Helical" evidence="5">
    <location>
        <begin position="508"/>
        <end position="527"/>
    </location>
</feature>
<dbReference type="InterPro" id="IPR016461">
    <property type="entry name" value="COMT-like"/>
</dbReference>
<accession>A0A0A2L8Z7</accession>
<keyword evidence="2" id="KW-0808">Transferase</keyword>
<evidence type="ECO:0000259" key="7">
    <source>
        <dbReference type="Pfam" id="PF08100"/>
    </source>
</evidence>
<evidence type="ECO:0000256" key="5">
    <source>
        <dbReference type="SAM" id="Phobius"/>
    </source>
</evidence>
<evidence type="ECO:0000313" key="9">
    <source>
        <dbReference type="Proteomes" id="UP000030104"/>
    </source>
</evidence>
<reference evidence="8 9" key="1">
    <citation type="journal article" date="2015" name="Mol. Plant Microbe Interact.">
        <title>Genome, transcriptome, and functional analyses of Penicillium expansum provide new insights into secondary metabolism and pathogenicity.</title>
        <authorList>
            <person name="Ballester A.R."/>
            <person name="Marcet-Houben M."/>
            <person name="Levin E."/>
            <person name="Sela N."/>
            <person name="Selma-Lazaro C."/>
            <person name="Carmona L."/>
            <person name="Wisniewski M."/>
            <person name="Droby S."/>
            <person name="Gonzalez-Candelas L."/>
            <person name="Gabaldon T."/>
        </authorList>
    </citation>
    <scope>NUCLEOTIDE SEQUENCE [LARGE SCALE GENOMIC DNA]</scope>
    <source>
        <strain evidence="8 9">PHI-1</strain>
    </source>
</reference>
<dbReference type="SUPFAM" id="SSF46785">
    <property type="entry name" value="Winged helix' DNA-binding domain"/>
    <property type="match status" value="1"/>
</dbReference>
<keyword evidence="8" id="KW-0238">DNA-binding</keyword>
<feature type="transmembrane region" description="Helical" evidence="5">
    <location>
        <begin position="479"/>
        <end position="501"/>
    </location>
</feature>
<dbReference type="HOGENOM" id="CLU_453482_0_0_1"/>
<keyword evidence="3" id="KW-0949">S-adenosyl-L-methionine</keyword>
<evidence type="ECO:0000256" key="4">
    <source>
        <dbReference type="SAM" id="MobiDB-lite"/>
    </source>
</evidence>
<feature type="domain" description="O-methyltransferase C-terminal" evidence="6">
    <location>
        <begin position="159"/>
        <end position="358"/>
    </location>
</feature>
<proteinExistence type="predicted"/>
<dbReference type="Gene3D" id="3.40.50.150">
    <property type="entry name" value="Vaccinia Virus protein VP39"/>
    <property type="match status" value="1"/>
</dbReference>
<dbReference type="Pfam" id="PF08100">
    <property type="entry name" value="Dimerisation"/>
    <property type="match status" value="1"/>
</dbReference>
<dbReference type="InterPro" id="IPR001077">
    <property type="entry name" value="COMT_C"/>
</dbReference>
<keyword evidence="5" id="KW-0812">Transmembrane</keyword>
<organism evidence="8 9">
    <name type="scientific">Penicillium italicum</name>
    <name type="common">Blue mold</name>
    <dbReference type="NCBI Taxonomy" id="40296"/>
    <lineage>
        <taxon>Eukaryota</taxon>
        <taxon>Fungi</taxon>
        <taxon>Dikarya</taxon>
        <taxon>Ascomycota</taxon>
        <taxon>Pezizomycotina</taxon>
        <taxon>Eurotiomycetes</taxon>
        <taxon>Eurotiomycetidae</taxon>
        <taxon>Eurotiales</taxon>
        <taxon>Aspergillaceae</taxon>
        <taxon>Penicillium</taxon>
    </lineage>
</organism>
<dbReference type="GO" id="GO:0008171">
    <property type="term" value="F:O-methyltransferase activity"/>
    <property type="evidence" value="ECO:0007669"/>
    <property type="project" value="InterPro"/>
</dbReference>
<evidence type="ECO:0000256" key="2">
    <source>
        <dbReference type="ARBA" id="ARBA00022679"/>
    </source>
</evidence>
<keyword evidence="1" id="KW-0489">Methyltransferase</keyword>
<dbReference type="GO" id="GO:0032259">
    <property type="term" value="P:methylation"/>
    <property type="evidence" value="ECO:0007669"/>
    <property type="project" value="UniProtKB-KW"/>
</dbReference>
<comment type="caution">
    <text evidence="8">The sequence shown here is derived from an EMBL/GenBank/DDBJ whole genome shotgun (WGS) entry which is preliminary data.</text>
</comment>
<feature type="transmembrane region" description="Helical" evidence="5">
    <location>
        <begin position="412"/>
        <end position="434"/>
    </location>
</feature>
<keyword evidence="5" id="KW-1133">Transmembrane helix</keyword>
<evidence type="ECO:0000256" key="1">
    <source>
        <dbReference type="ARBA" id="ARBA00022603"/>
    </source>
</evidence>
<dbReference type="InterPro" id="IPR029063">
    <property type="entry name" value="SAM-dependent_MTases_sf"/>
</dbReference>
<dbReference type="InterPro" id="IPR036388">
    <property type="entry name" value="WH-like_DNA-bd_sf"/>
</dbReference>
<keyword evidence="9" id="KW-1185">Reference proteome</keyword>
<dbReference type="OrthoDB" id="2410195at2759"/>
<evidence type="ECO:0000256" key="3">
    <source>
        <dbReference type="ARBA" id="ARBA00022691"/>
    </source>
</evidence>
<dbReference type="EMBL" id="JQGA01000840">
    <property type="protein sequence ID" value="KGO73090.1"/>
    <property type="molecule type" value="Genomic_DNA"/>
</dbReference>
<dbReference type="PROSITE" id="PS51683">
    <property type="entry name" value="SAM_OMT_II"/>
    <property type="match status" value="1"/>
</dbReference>
<dbReference type="GO" id="GO:0003677">
    <property type="term" value="F:DNA binding"/>
    <property type="evidence" value="ECO:0007669"/>
    <property type="project" value="UniProtKB-KW"/>
</dbReference>
<dbReference type="Proteomes" id="UP000030104">
    <property type="component" value="Unassembled WGS sequence"/>
</dbReference>
<protein>
    <submittedName>
        <fullName evidence="8">Winged helix-turn-helix transcription repressor DNA-binding</fullName>
    </submittedName>
</protein>